<comment type="caution">
    <text evidence="6">The sequence shown here is derived from an EMBL/GenBank/DDBJ whole genome shotgun (WGS) entry which is preliminary data.</text>
</comment>
<evidence type="ECO:0000313" key="6">
    <source>
        <dbReference type="EMBL" id="KTB34914.1"/>
    </source>
</evidence>
<evidence type="ECO:0000313" key="7">
    <source>
        <dbReference type="Proteomes" id="UP000054988"/>
    </source>
</evidence>
<feature type="short sequence motif" description="GXSXG" evidence="4">
    <location>
        <begin position="468"/>
        <end position="472"/>
    </location>
</feature>
<dbReference type="GO" id="GO:0016042">
    <property type="term" value="P:lipid catabolic process"/>
    <property type="evidence" value="ECO:0007669"/>
    <property type="project" value="UniProtKB-UniRule"/>
</dbReference>
<gene>
    <name evidence="6" type="ORF">WG66_12547</name>
</gene>
<dbReference type="GO" id="GO:0047499">
    <property type="term" value="F:calcium-independent phospholipase A2 activity"/>
    <property type="evidence" value="ECO:0007669"/>
    <property type="project" value="TreeGrafter"/>
</dbReference>
<dbReference type="Gene3D" id="3.40.1090.10">
    <property type="entry name" value="Cytosolic phospholipase A2 catalytic domain"/>
    <property type="match status" value="1"/>
</dbReference>
<dbReference type="InterPro" id="IPR016035">
    <property type="entry name" value="Acyl_Trfase/lysoPLipase"/>
</dbReference>
<feature type="active site" description="Nucleophile" evidence="4">
    <location>
        <position position="470"/>
    </location>
</feature>
<dbReference type="PANTHER" id="PTHR24185:SF1">
    <property type="entry name" value="CALCIUM-INDEPENDENT PHOSPHOLIPASE A2-GAMMA"/>
    <property type="match status" value="1"/>
</dbReference>
<keyword evidence="3 4" id="KW-0443">Lipid metabolism</keyword>
<name>A0A0W0FFI5_MONRR</name>
<evidence type="ECO:0000256" key="4">
    <source>
        <dbReference type="PROSITE-ProRule" id="PRU01161"/>
    </source>
</evidence>
<accession>A0A0W0FFI5</accession>
<feature type="domain" description="PNPLA" evidence="5">
    <location>
        <begin position="425"/>
        <end position="631"/>
    </location>
</feature>
<dbReference type="AlphaFoldDB" id="A0A0W0FFI5"/>
<evidence type="ECO:0000259" key="5">
    <source>
        <dbReference type="PROSITE" id="PS51635"/>
    </source>
</evidence>
<dbReference type="eggNOG" id="KOG4231">
    <property type="taxonomic scope" value="Eukaryota"/>
</dbReference>
<dbReference type="Pfam" id="PF01734">
    <property type="entry name" value="Patatin"/>
    <property type="match status" value="1"/>
</dbReference>
<keyword evidence="2 4" id="KW-0442">Lipid degradation</keyword>
<protein>
    <recommendedName>
        <fullName evidence="5">PNPLA domain-containing protein</fullName>
    </recommendedName>
</protein>
<dbReference type="PROSITE" id="PS51635">
    <property type="entry name" value="PNPLA"/>
    <property type="match status" value="1"/>
</dbReference>
<dbReference type="Proteomes" id="UP000054988">
    <property type="component" value="Unassembled WGS sequence"/>
</dbReference>
<evidence type="ECO:0000256" key="3">
    <source>
        <dbReference type="ARBA" id="ARBA00023098"/>
    </source>
</evidence>
<dbReference type="GO" id="GO:0046486">
    <property type="term" value="P:glycerolipid metabolic process"/>
    <property type="evidence" value="ECO:0007669"/>
    <property type="project" value="UniProtKB-ARBA"/>
</dbReference>
<sequence>MSQNEVDNAWLKSEASCEPVIARDDQVQSKIWFKSKPVDRNFCYRVTQLQLCTDSRDQGYADDRSAGSWTWFELVILPSEAATEPKKSKEGKELSWRSHNNQLGNHNATRHFGVVFDRRSELLANFEVGDVLAVRVCARFSGWVNYADRGFIVARVLNEDLFTPHSWTLTSNVVPKFSEDVEDGSYSFMSTTPCNIKSEDNELKSKIWFTTPPLDQDAINRLESIQLFTRSRLQSNQTTRVLQGDSFSWFDLVILEKPTDTIPKVTNGVSLVWLSHSNDSSYIHPYGTQGQLFDEDDHQQPRAKQIVQIKGSLEPGNVVGVRVCAQFAGWENYAEFGQLVVRIRNTAREAQTVEIPDVTAANDGLREIQKAIHQFYKDITPADQPVYSSATTAALANEARADLILAAGPPPPYPDEEPSRPLRLLSLDGGGVRGVSSLRILKRIMEKVAELEGKAEVKPYEYFDMMVGTSTGGLIALMLGRLRMSIDECEQAYDEISKKVFGKKGVLINTEERAFVAGSYIYEAKPLEDAVRDLVRKKLGDAEANLLENDPPCKVFVMSALASTVEDGNTAVHLRSYDVGPTVPSEYTGWPIWQAARATSAAPIYFDRFKKNGKEFVDGGLGWNNPIYELISELPAVYGKNFGIGCLLSLGTGIPPELKLGTGLSSVPEFIQIATNSEVPHKQLERSASILPRQGEDKYWRFNMSKQMSQQDWVIKVVESWLGLKKEEKKMGYQDIMVKMDDWEAIPMIRELTDKWLQRESQTLLVCARRLSMKK</sequence>
<dbReference type="SUPFAM" id="SSF52151">
    <property type="entry name" value="FabD/lysophospholipase-like"/>
    <property type="match status" value="1"/>
</dbReference>
<dbReference type="GO" id="GO:0019369">
    <property type="term" value="P:arachidonate metabolic process"/>
    <property type="evidence" value="ECO:0007669"/>
    <property type="project" value="TreeGrafter"/>
</dbReference>
<evidence type="ECO:0000256" key="2">
    <source>
        <dbReference type="ARBA" id="ARBA00022963"/>
    </source>
</evidence>
<dbReference type="EMBL" id="LATX01002023">
    <property type="protein sequence ID" value="KTB34914.1"/>
    <property type="molecule type" value="Genomic_DNA"/>
</dbReference>
<dbReference type="PANTHER" id="PTHR24185">
    <property type="entry name" value="CALCIUM-INDEPENDENT PHOSPHOLIPASE A2-GAMMA"/>
    <property type="match status" value="1"/>
</dbReference>
<organism evidence="6 7">
    <name type="scientific">Moniliophthora roreri</name>
    <name type="common">Frosty pod rot fungus</name>
    <name type="synonym">Monilia roreri</name>
    <dbReference type="NCBI Taxonomy" id="221103"/>
    <lineage>
        <taxon>Eukaryota</taxon>
        <taxon>Fungi</taxon>
        <taxon>Dikarya</taxon>
        <taxon>Basidiomycota</taxon>
        <taxon>Agaricomycotina</taxon>
        <taxon>Agaricomycetes</taxon>
        <taxon>Agaricomycetidae</taxon>
        <taxon>Agaricales</taxon>
        <taxon>Marasmiineae</taxon>
        <taxon>Marasmiaceae</taxon>
        <taxon>Moniliophthora</taxon>
    </lineage>
</organism>
<reference evidence="6 7" key="1">
    <citation type="submission" date="2015-12" db="EMBL/GenBank/DDBJ databases">
        <title>Draft genome sequence of Moniliophthora roreri, the causal agent of frosty pod rot of cacao.</title>
        <authorList>
            <person name="Aime M.C."/>
            <person name="Diaz-Valderrama J.R."/>
            <person name="Kijpornyongpan T."/>
            <person name="Phillips-Mora W."/>
        </authorList>
    </citation>
    <scope>NUCLEOTIDE SEQUENCE [LARGE SCALE GENOMIC DNA]</scope>
    <source>
        <strain evidence="6 7">MCA 2952</strain>
    </source>
</reference>
<keyword evidence="1 4" id="KW-0378">Hydrolase</keyword>
<dbReference type="GO" id="GO:0016020">
    <property type="term" value="C:membrane"/>
    <property type="evidence" value="ECO:0007669"/>
    <property type="project" value="TreeGrafter"/>
</dbReference>
<proteinExistence type="predicted"/>
<feature type="short sequence motif" description="GXGXXG" evidence="4">
    <location>
        <begin position="429"/>
        <end position="434"/>
    </location>
</feature>
<feature type="short sequence motif" description="DGA/G" evidence="4">
    <location>
        <begin position="618"/>
        <end position="620"/>
    </location>
</feature>
<feature type="active site" description="Proton acceptor" evidence="4">
    <location>
        <position position="618"/>
    </location>
</feature>
<dbReference type="InterPro" id="IPR002641">
    <property type="entry name" value="PNPLA_dom"/>
</dbReference>
<evidence type="ECO:0000256" key="1">
    <source>
        <dbReference type="ARBA" id="ARBA00022801"/>
    </source>
</evidence>